<dbReference type="HOGENOM" id="CLU_018204_9_0_11"/>
<reference evidence="11 12" key="1">
    <citation type="submission" date="2010-10" db="EMBL/GenBank/DDBJ databases">
        <title>Complete sequence of Frankia sp. EuI1c.</title>
        <authorList>
            <consortium name="US DOE Joint Genome Institute"/>
            <person name="Lucas S."/>
            <person name="Copeland A."/>
            <person name="Lapidus A."/>
            <person name="Cheng J.-F."/>
            <person name="Bruce D."/>
            <person name="Goodwin L."/>
            <person name="Pitluck S."/>
            <person name="Chertkov O."/>
            <person name="Detter J.C."/>
            <person name="Han C."/>
            <person name="Tapia R."/>
            <person name="Land M."/>
            <person name="Hauser L."/>
            <person name="Jeffries C."/>
            <person name="Kyrpides N."/>
            <person name="Ivanova N."/>
            <person name="Mikhailova N."/>
            <person name="Beauchemin N."/>
            <person name="Sen A."/>
            <person name="Sur S.A."/>
            <person name="Gtari M."/>
            <person name="Wall L."/>
            <person name="Tisa L."/>
            <person name="Woyke T."/>
        </authorList>
    </citation>
    <scope>NUCLEOTIDE SEQUENCE [LARGE SCALE GENOMIC DNA]</scope>
    <source>
        <strain evidence="12">DSM 45817 / CECT 9037 / EuI1c</strain>
    </source>
</reference>
<dbReference type="InterPro" id="IPR013786">
    <property type="entry name" value="AcylCoA_DH/ox_N"/>
</dbReference>
<dbReference type="InterPro" id="IPR009100">
    <property type="entry name" value="AcylCoA_DH/oxidase_NM_dom_sf"/>
</dbReference>
<accession>E3ITR0</accession>
<feature type="domain" description="Acyl-CoA dehydrogenase/oxidase N-terminal" evidence="10">
    <location>
        <begin position="30"/>
        <end position="143"/>
    </location>
</feature>
<evidence type="ECO:0000259" key="9">
    <source>
        <dbReference type="Pfam" id="PF02770"/>
    </source>
</evidence>
<dbReference type="Pfam" id="PF00441">
    <property type="entry name" value="Acyl-CoA_dh_1"/>
    <property type="match status" value="1"/>
</dbReference>
<sequence length="409" mass="44341">MAPGEAVDPGEAVAPDETGSRGVAGESAGFRAEVRGWLAEALAGEFGAARGLGGPGREHEAFELRAAWERHLAAAGWTCLSWPEAYGGRALSLADQVVFHEEYARADAPARVGLIGDGMVGPTLIAFGTEDQRRRFLPPIRAGAALWCQLYSEPGAGSDLAALTTRAHRDGDDFVINGQKVWSSLAHQSDWGFALVRTEPGSRRHKGLSYLLVPMRQPGIDIRPIVSMTGTSEFNEVFFDDARTPTANLVGAEGDGWKIGMATLGFERGTFTVGQQIGFKRELERVIALAKRNGGWDRPDLRDRLVRAWIGVEIMRFTALRTLADSAADTPPGPASSIGKLYWSTWHQRLGELAMDVLGADGLLVEGEPYELRPEQSLFLFSRADTIYAGSSEIQRNIIAERTLGLPRA</sequence>
<dbReference type="InterPro" id="IPR006091">
    <property type="entry name" value="Acyl-CoA_Oxase/DH_mid-dom"/>
</dbReference>
<evidence type="ECO:0000256" key="3">
    <source>
        <dbReference type="ARBA" id="ARBA00022630"/>
    </source>
</evidence>
<dbReference type="GO" id="GO:0005886">
    <property type="term" value="C:plasma membrane"/>
    <property type="evidence" value="ECO:0007669"/>
    <property type="project" value="TreeGrafter"/>
</dbReference>
<evidence type="ECO:0000259" key="8">
    <source>
        <dbReference type="Pfam" id="PF00441"/>
    </source>
</evidence>
<protein>
    <submittedName>
        <fullName evidence="11">Acyl-CoA dehydrogenase domain-containing protein</fullName>
    </submittedName>
</protein>
<keyword evidence="5 6" id="KW-0560">Oxidoreductase</keyword>
<keyword evidence="4 6" id="KW-0274">FAD</keyword>
<feature type="domain" description="Acyl-CoA oxidase/dehydrogenase middle" evidence="9">
    <location>
        <begin position="148"/>
        <end position="241"/>
    </location>
</feature>
<proteinExistence type="inferred from homology"/>
<evidence type="ECO:0000259" key="10">
    <source>
        <dbReference type="Pfam" id="PF02771"/>
    </source>
</evidence>
<dbReference type="InterPro" id="IPR046373">
    <property type="entry name" value="Acyl-CoA_Oxase/DH_mid-dom_sf"/>
</dbReference>
<gene>
    <name evidence="11" type="ordered locus">FraEuI1c_1906</name>
</gene>
<dbReference type="eggNOG" id="COG1960">
    <property type="taxonomic scope" value="Bacteria"/>
</dbReference>
<evidence type="ECO:0000256" key="1">
    <source>
        <dbReference type="ARBA" id="ARBA00001974"/>
    </source>
</evidence>
<dbReference type="SUPFAM" id="SSF47203">
    <property type="entry name" value="Acyl-CoA dehydrogenase C-terminal domain-like"/>
    <property type="match status" value="1"/>
</dbReference>
<dbReference type="GO" id="GO:0016627">
    <property type="term" value="F:oxidoreductase activity, acting on the CH-CH group of donors"/>
    <property type="evidence" value="ECO:0007669"/>
    <property type="project" value="InterPro"/>
</dbReference>
<evidence type="ECO:0000256" key="2">
    <source>
        <dbReference type="ARBA" id="ARBA00009347"/>
    </source>
</evidence>
<dbReference type="Gene3D" id="1.20.140.10">
    <property type="entry name" value="Butyryl-CoA Dehydrogenase, subunit A, domain 3"/>
    <property type="match status" value="1"/>
</dbReference>
<dbReference type="FunFam" id="2.40.110.10:FF:000011">
    <property type="entry name" value="Acyl-CoA dehydrogenase FadE34"/>
    <property type="match status" value="1"/>
</dbReference>
<dbReference type="AlphaFoldDB" id="E3ITR0"/>
<keyword evidence="3 6" id="KW-0285">Flavoprotein</keyword>
<organism evidence="11 12">
    <name type="scientific">Pseudofrankia inefficax (strain DSM 45817 / CECT 9037 / DDB 130130 / EuI1c)</name>
    <name type="common">Frankia inefficax</name>
    <dbReference type="NCBI Taxonomy" id="298654"/>
    <lineage>
        <taxon>Bacteria</taxon>
        <taxon>Bacillati</taxon>
        <taxon>Actinomycetota</taxon>
        <taxon>Actinomycetes</taxon>
        <taxon>Frankiales</taxon>
        <taxon>Frankiaceae</taxon>
        <taxon>Pseudofrankia</taxon>
    </lineage>
</organism>
<evidence type="ECO:0000256" key="7">
    <source>
        <dbReference type="SAM" id="MobiDB-lite"/>
    </source>
</evidence>
<comment type="cofactor">
    <cofactor evidence="1 6">
        <name>FAD</name>
        <dbReference type="ChEBI" id="CHEBI:57692"/>
    </cofactor>
</comment>
<dbReference type="InterPro" id="IPR009075">
    <property type="entry name" value="AcylCo_DH/oxidase_C"/>
</dbReference>
<dbReference type="KEGG" id="fri:FraEuI1c_1906"/>
<evidence type="ECO:0000256" key="6">
    <source>
        <dbReference type="RuleBase" id="RU362125"/>
    </source>
</evidence>
<evidence type="ECO:0000256" key="5">
    <source>
        <dbReference type="ARBA" id="ARBA00023002"/>
    </source>
</evidence>
<dbReference type="InterPro" id="IPR036250">
    <property type="entry name" value="AcylCo_DH-like_C"/>
</dbReference>
<dbReference type="Pfam" id="PF02771">
    <property type="entry name" value="Acyl-CoA_dh_N"/>
    <property type="match status" value="1"/>
</dbReference>
<dbReference type="EMBL" id="CP002299">
    <property type="protein sequence ID" value="ADP79957.1"/>
    <property type="molecule type" value="Genomic_DNA"/>
</dbReference>
<dbReference type="InterPro" id="IPR052161">
    <property type="entry name" value="Mycobact_Acyl-CoA_DH"/>
</dbReference>
<dbReference type="Proteomes" id="UP000002484">
    <property type="component" value="Chromosome"/>
</dbReference>
<dbReference type="Gene3D" id="1.10.540.10">
    <property type="entry name" value="Acyl-CoA dehydrogenase/oxidase, N-terminal domain"/>
    <property type="match status" value="1"/>
</dbReference>
<dbReference type="FunCoup" id="E3ITR0">
    <property type="interactions" value="7"/>
</dbReference>
<evidence type="ECO:0000313" key="12">
    <source>
        <dbReference type="Proteomes" id="UP000002484"/>
    </source>
</evidence>
<dbReference type="STRING" id="298654.FraEuI1c_1906"/>
<dbReference type="GO" id="GO:0050660">
    <property type="term" value="F:flavin adenine dinucleotide binding"/>
    <property type="evidence" value="ECO:0007669"/>
    <property type="project" value="InterPro"/>
</dbReference>
<dbReference type="Pfam" id="PF02770">
    <property type="entry name" value="Acyl-CoA_dh_M"/>
    <property type="match status" value="1"/>
</dbReference>
<name>E3ITR0_PSEI1</name>
<feature type="domain" description="Acyl-CoA dehydrogenase/oxidase C-terminal" evidence="8">
    <location>
        <begin position="254"/>
        <end position="403"/>
    </location>
</feature>
<dbReference type="InParanoid" id="E3ITR0"/>
<keyword evidence="12" id="KW-1185">Reference proteome</keyword>
<dbReference type="InterPro" id="IPR037069">
    <property type="entry name" value="AcylCoA_DH/ox_N_sf"/>
</dbReference>
<dbReference type="PANTHER" id="PTHR43292:SF3">
    <property type="entry name" value="ACYL-COA DEHYDROGENASE FADE29"/>
    <property type="match status" value="1"/>
</dbReference>
<evidence type="ECO:0000313" key="11">
    <source>
        <dbReference type="EMBL" id="ADP79957.1"/>
    </source>
</evidence>
<evidence type="ECO:0000256" key="4">
    <source>
        <dbReference type="ARBA" id="ARBA00022827"/>
    </source>
</evidence>
<comment type="similarity">
    <text evidence="2 6">Belongs to the acyl-CoA dehydrogenase family.</text>
</comment>
<dbReference type="SUPFAM" id="SSF56645">
    <property type="entry name" value="Acyl-CoA dehydrogenase NM domain-like"/>
    <property type="match status" value="1"/>
</dbReference>
<feature type="region of interest" description="Disordered" evidence="7">
    <location>
        <begin position="1"/>
        <end position="24"/>
    </location>
</feature>
<dbReference type="Gene3D" id="2.40.110.10">
    <property type="entry name" value="Butyryl-CoA Dehydrogenase, subunit A, domain 2"/>
    <property type="match status" value="1"/>
</dbReference>
<dbReference type="PANTHER" id="PTHR43292">
    <property type="entry name" value="ACYL-COA DEHYDROGENASE"/>
    <property type="match status" value="1"/>
</dbReference>